<protein>
    <submittedName>
        <fullName evidence="1">Uncharacterized protein</fullName>
    </submittedName>
</protein>
<gene>
    <name evidence="1" type="ORF">LSH36_85g05001</name>
</gene>
<evidence type="ECO:0000313" key="2">
    <source>
        <dbReference type="Proteomes" id="UP001208570"/>
    </source>
</evidence>
<dbReference type="EMBL" id="JAODUP010000085">
    <property type="protein sequence ID" value="KAK2163125.1"/>
    <property type="molecule type" value="Genomic_DNA"/>
</dbReference>
<organism evidence="1 2">
    <name type="scientific">Paralvinella palmiformis</name>
    <dbReference type="NCBI Taxonomy" id="53620"/>
    <lineage>
        <taxon>Eukaryota</taxon>
        <taxon>Metazoa</taxon>
        <taxon>Spiralia</taxon>
        <taxon>Lophotrochozoa</taxon>
        <taxon>Annelida</taxon>
        <taxon>Polychaeta</taxon>
        <taxon>Sedentaria</taxon>
        <taxon>Canalipalpata</taxon>
        <taxon>Terebellida</taxon>
        <taxon>Terebelliformia</taxon>
        <taxon>Alvinellidae</taxon>
        <taxon>Paralvinella</taxon>
    </lineage>
</organism>
<reference evidence="1" key="1">
    <citation type="journal article" date="2023" name="Mol. Biol. Evol.">
        <title>Third-Generation Sequencing Reveals the Adaptive Role of the Epigenome in Three Deep-Sea Polychaetes.</title>
        <authorList>
            <person name="Perez M."/>
            <person name="Aroh O."/>
            <person name="Sun Y."/>
            <person name="Lan Y."/>
            <person name="Juniper S.K."/>
            <person name="Young C.R."/>
            <person name="Angers B."/>
            <person name="Qian P.Y."/>
        </authorList>
    </citation>
    <scope>NUCLEOTIDE SEQUENCE</scope>
    <source>
        <strain evidence="1">P08H-3</strain>
    </source>
</reference>
<proteinExistence type="predicted"/>
<name>A0AAD9K385_9ANNE</name>
<evidence type="ECO:0000313" key="1">
    <source>
        <dbReference type="EMBL" id="KAK2163125.1"/>
    </source>
</evidence>
<keyword evidence="2" id="KW-1185">Reference proteome</keyword>
<accession>A0AAD9K385</accession>
<comment type="caution">
    <text evidence="1">The sequence shown here is derived from an EMBL/GenBank/DDBJ whole genome shotgun (WGS) entry which is preliminary data.</text>
</comment>
<dbReference type="AlphaFoldDB" id="A0AAD9K385"/>
<sequence length="60" mass="6887">MVPTTSRSTRITYTSATLMDNLYVRINKLNETLSGILSVDLSNHLPKFIYMGRKTNRKPK</sequence>
<dbReference type="Proteomes" id="UP001208570">
    <property type="component" value="Unassembled WGS sequence"/>
</dbReference>